<protein>
    <submittedName>
        <fullName evidence="8">Acid protease</fullName>
    </submittedName>
</protein>
<dbReference type="AlphaFoldDB" id="A0A9P4XW23"/>
<reference evidence="8" key="1">
    <citation type="journal article" date="2020" name="Phytopathology">
        <title>Genome sequence of the chestnut blight fungus Cryphonectria parasitica EP155: A fundamental resource for an archetypical invasive plant pathogen.</title>
        <authorList>
            <person name="Crouch J.A."/>
            <person name="Dawe A."/>
            <person name="Aerts A."/>
            <person name="Barry K."/>
            <person name="Churchill A.C.L."/>
            <person name="Grimwood J."/>
            <person name="Hillman B."/>
            <person name="Milgroom M.G."/>
            <person name="Pangilinan J."/>
            <person name="Smith M."/>
            <person name="Salamov A."/>
            <person name="Schmutz J."/>
            <person name="Yadav J."/>
            <person name="Grigoriev I.V."/>
            <person name="Nuss D."/>
        </authorList>
    </citation>
    <scope>NUCLEOTIDE SEQUENCE</scope>
    <source>
        <strain evidence="8">EP155</strain>
    </source>
</reference>
<comment type="similarity">
    <text evidence="1 6">Belongs to the peptidase A1 family.</text>
</comment>
<dbReference type="PANTHER" id="PTHR47965:SF79">
    <property type="entry name" value="ASPARTIC PROTEINASE"/>
    <property type="match status" value="1"/>
</dbReference>
<dbReference type="InterPro" id="IPR033121">
    <property type="entry name" value="PEPTIDASE_A1"/>
</dbReference>
<evidence type="ECO:0000256" key="5">
    <source>
        <dbReference type="ARBA" id="ARBA00022801"/>
    </source>
</evidence>
<dbReference type="SUPFAM" id="SSF50630">
    <property type="entry name" value="Acid proteases"/>
    <property type="match status" value="1"/>
</dbReference>
<accession>A0A9P4XW23</accession>
<keyword evidence="2 6" id="KW-0645">Protease</keyword>
<keyword evidence="9" id="KW-1185">Reference proteome</keyword>
<gene>
    <name evidence="8" type="ORF">M406DRAFT_358111</name>
</gene>
<dbReference type="GO" id="GO:0004190">
    <property type="term" value="F:aspartic-type endopeptidase activity"/>
    <property type="evidence" value="ECO:0007669"/>
    <property type="project" value="UniProtKB-KW"/>
</dbReference>
<keyword evidence="3" id="KW-0732">Signal</keyword>
<organism evidence="8 9">
    <name type="scientific">Cryphonectria parasitica (strain ATCC 38755 / EP155)</name>
    <dbReference type="NCBI Taxonomy" id="660469"/>
    <lineage>
        <taxon>Eukaryota</taxon>
        <taxon>Fungi</taxon>
        <taxon>Dikarya</taxon>
        <taxon>Ascomycota</taxon>
        <taxon>Pezizomycotina</taxon>
        <taxon>Sordariomycetes</taxon>
        <taxon>Sordariomycetidae</taxon>
        <taxon>Diaporthales</taxon>
        <taxon>Cryphonectriaceae</taxon>
        <taxon>Cryphonectria-Endothia species complex</taxon>
        <taxon>Cryphonectria</taxon>
    </lineage>
</organism>
<evidence type="ECO:0000313" key="9">
    <source>
        <dbReference type="Proteomes" id="UP000803844"/>
    </source>
</evidence>
<dbReference type="GO" id="GO:0005576">
    <property type="term" value="C:extracellular region"/>
    <property type="evidence" value="ECO:0007669"/>
    <property type="project" value="TreeGrafter"/>
</dbReference>
<dbReference type="RefSeq" id="XP_040772809.1">
    <property type="nucleotide sequence ID" value="XM_040923797.1"/>
</dbReference>
<evidence type="ECO:0000256" key="1">
    <source>
        <dbReference type="ARBA" id="ARBA00007447"/>
    </source>
</evidence>
<keyword evidence="5 6" id="KW-0378">Hydrolase</keyword>
<dbReference type="PROSITE" id="PS51767">
    <property type="entry name" value="PEPTIDASE_A1"/>
    <property type="match status" value="1"/>
</dbReference>
<dbReference type="InterPro" id="IPR001969">
    <property type="entry name" value="Aspartic_peptidase_AS"/>
</dbReference>
<dbReference type="InterPro" id="IPR001461">
    <property type="entry name" value="Aspartic_peptidase_A1"/>
</dbReference>
<evidence type="ECO:0000256" key="3">
    <source>
        <dbReference type="ARBA" id="ARBA00022729"/>
    </source>
</evidence>
<dbReference type="GeneID" id="63840926"/>
<keyword evidence="4 6" id="KW-0064">Aspartyl protease</keyword>
<evidence type="ECO:0000313" key="8">
    <source>
        <dbReference type="EMBL" id="KAF3761830.1"/>
    </source>
</evidence>
<dbReference type="Gene3D" id="2.40.70.10">
    <property type="entry name" value="Acid Proteases"/>
    <property type="match status" value="2"/>
</dbReference>
<dbReference type="PROSITE" id="PS00141">
    <property type="entry name" value="ASP_PROTEASE"/>
    <property type="match status" value="1"/>
</dbReference>
<evidence type="ECO:0000256" key="6">
    <source>
        <dbReference type="RuleBase" id="RU000454"/>
    </source>
</evidence>
<comment type="caution">
    <text evidence="8">The sequence shown here is derived from an EMBL/GenBank/DDBJ whole genome shotgun (WGS) entry which is preliminary data.</text>
</comment>
<dbReference type="PRINTS" id="PR00792">
    <property type="entry name" value="PEPSIN"/>
</dbReference>
<sequence length="302" mass="30851">MGVGFEADESAATLYPNIIDKFYTEGLIGSRAYSLYLDDLASSSGTILFGGIDTDKYTGDLIAVPIIKDAAADNYTSFLVTLSSVTSVKSDGTVSSNFTTDAEAVVLDSGTTLTYLPEDMADSIFDAFNATYDDQQGYATIDCSAADDTSLALEFQFGGSDGPSIKIPLSELVLSDGSGMGVGDGGSEDASSSSCAFGVSMSTDTYLLGDTFLRSAYVVYDLDAKQVALAQSNFNSTSTSVVAMTSGSSIPEVSSTATAVIASSSDTSAAGDKHKSAASDIAVAPLLSVGIGAIVGSLLLIL</sequence>
<dbReference type="GO" id="GO:0031505">
    <property type="term" value="P:fungal-type cell wall organization"/>
    <property type="evidence" value="ECO:0007669"/>
    <property type="project" value="TreeGrafter"/>
</dbReference>
<feature type="domain" description="Peptidase A1" evidence="7">
    <location>
        <begin position="1"/>
        <end position="230"/>
    </location>
</feature>
<dbReference type="Pfam" id="PF00026">
    <property type="entry name" value="Asp"/>
    <property type="match status" value="1"/>
</dbReference>
<dbReference type="GO" id="GO:0009277">
    <property type="term" value="C:fungal-type cell wall"/>
    <property type="evidence" value="ECO:0007669"/>
    <property type="project" value="TreeGrafter"/>
</dbReference>
<dbReference type="InterPro" id="IPR021109">
    <property type="entry name" value="Peptidase_aspartic_dom_sf"/>
</dbReference>
<proteinExistence type="inferred from homology"/>
<dbReference type="GO" id="GO:0006508">
    <property type="term" value="P:proteolysis"/>
    <property type="evidence" value="ECO:0007669"/>
    <property type="project" value="UniProtKB-KW"/>
</dbReference>
<name>A0A9P4XW23_CRYP1</name>
<dbReference type="PANTHER" id="PTHR47965">
    <property type="entry name" value="ASPARTYL PROTEASE-RELATED"/>
    <property type="match status" value="1"/>
</dbReference>
<dbReference type="Proteomes" id="UP000803844">
    <property type="component" value="Unassembled WGS sequence"/>
</dbReference>
<dbReference type="InterPro" id="IPR033876">
    <property type="entry name" value="SAP-like"/>
</dbReference>
<dbReference type="OrthoDB" id="771136at2759"/>
<dbReference type="EMBL" id="MU032351">
    <property type="protein sequence ID" value="KAF3761830.1"/>
    <property type="molecule type" value="Genomic_DNA"/>
</dbReference>
<evidence type="ECO:0000256" key="4">
    <source>
        <dbReference type="ARBA" id="ARBA00022750"/>
    </source>
</evidence>
<evidence type="ECO:0000256" key="2">
    <source>
        <dbReference type="ARBA" id="ARBA00022670"/>
    </source>
</evidence>
<evidence type="ECO:0000259" key="7">
    <source>
        <dbReference type="PROSITE" id="PS51767"/>
    </source>
</evidence>
<dbReference type="CDD" id="cd05474">
    <property type="entry name" value="SAP_like"/>
    <property type="match status" value="1"/>
</dbReference>